<dbReference type="SFLD" id="SFLDG00358">
    <property type="entry name" value="Main_(cytGST)"/>
    <property type="match status" value="1"/>
</dbReference>
<name>A0ABR9BFG8_9GAMM</name>
<dbReference type="InterPro" id="IPR036282">
    <property type="entry name" value="Glutathione-S-Trfase_C_sf"/>
</dbReference>
<evidence type="ECO:0000259" key="2">
    <source>
        <dbReference type="PROSITE" id="PS50405"/>
    </source>
</evidence>
<evidence type="ECO:0000259" key="1">
    <source>
        <dbReference type="PROSITE" id="PS50404"/>
    </source>
</evidence>
<proteinExistence type="predicted"/>
<gene>
    <name evidence="3" type="ORF">IFO68_01160</name>
</gene>
<dbReference type="InterPro" id="IPR004045">
    <property type="entry name" value="Glutathione_S-Trfase_N"/>
</dbReference>
<dbReference type="InterPro" id="IPR040079">
    <property type="entry name" value="Glutathione_S-Trfase"/>
</dbReference>
<reference evidence="3 4" key="1">
    <citation type="submission" date="2020-09" db="EMBL/GenBank/DDBJ databases">
        <title>Photobacterium sp. CAU 1568 isolated from sand of Sido Beach.</title>
        <authorList>
            <person name="Kim W."/>
        </authorList>
    </citation>
    <scope>NUCLEOTIDE SEQUENCE [LARGE SCALE GENOMIC DNA]</scope>
    <source>
        <strain evidence="3 4">CAU 1568</strain>
    </source>
</reference>
<dbReference type="SUPFAM" id="SSF47616">
    <property type="entry name" value="GST C-terminal domain-like"/>
    <property type="match status" value="1"/>
</dbReference>
<feature type="domain" description="GST N-terminal" evidence="1">
    <location>
        <begin position="1"/>
        <end position="81"/>
    </location>
</feature>
<dbReference type="CDD" id="cd03051">
    <property type="entry name" value="GST_N_GTT2_like"/>
    <property type="match status" value="1"/>
</dbReference>
<dbReference type="Gene3D" id="3.40.30.10">
    <property type="entry name" value="Glutaredoxin"/>
    <property type="match status" value="1"/>
</dbReference>
<dbReference type="Pfam" id="PF00043">
    <property type="entry name" value="GST_C"/>
    <property type="match status" value="1"/>
</dbReference>
<dbReference type="InterPro" id="IPR034346">
    <property type="entry name" value="Gtt2-like_C"/>
</dbReference>
<organism evidence="3 4">
    <name type="scientific">Photobacterium arenosum</name>
    <dbReference type="NCBI Taxonomy" id="2774143"/>
    <lineage>
        <taxon>Bacteria</taxon>
        <taxon>Pseudomonadati</taxon>
        <taxon>Pseudomonadota</taxon>
        <taxon>Gammaproteobacteria</taxon>
        <taxon>Vibrionales</taxon>
        <taxon>Vibrionaceae</taxon>
        <taxon>Photobacterium</taxon>
    </lineage>
</organism>
<protein>
    <submittedName>
        <fullName evidence="3">Glutathione S-transferase</fullName>
    </submittedName>
</protein>
<dbReference type="RefSeq" id="WP_192013919.1">
    <property type="nucleotide sequence ID" value="NZ_JACYTP010000001.1"/>
</dbReference>
<dbReference type="Pfam" id="PF13409">
    <property type="entry name" value="GST_N_2"/>
    <property type="match status" value="1"/>
</dbReference>
<comment type="caution">
    <text evidence="3">The sequence shown here is derived from an EMBL/GenBank/DDBJ whole genome shotgun (WGS) entry which is preliminary data.</text>
</comment>
<dbReference type="PANTHER" id="PTHR44051">
    <property type="entry name" value="GLUTATHIONE S-TRANSFERASE-RELATED"/>
    <property type="match status" value="1"/>
</dbReference>
<feature type="domain" description="GST C-terminal" evidence="2">
    <location>
        <begin position="87"/>
        <end position="204"/>
    </location>
</feature>
<dbReference type="InterPro" id="IPR034345">
    <property type="entry name" value="Gtt2-like_N"/>
</dbReference>
<dbReference type="InterPro" id="IPR036249">
    <property type="entry name" value="Thioredoxin-like_sf"/>
</dbReference>
<dbReference type="CDD" id="cd03182">
    <property type="entry name" value="GST_C_GTT2_like"/>
    <property type="match status" value="1"/>
</dbReference>
<dbReference type="PANTHER" id="PTHR44051:SF2">
    <property type="entry name" value="HYPOTHETICAL GLUTATHIONE S-TRANSFERASE LIKE PROTEIN"/>
    <property type="match status" value="1"/>
</dbReference>
<keyword evidence="4" id="KW-1185">Reference proteome</keyword>
<accession>A0ABR9BFG8</accession>
<dbReference type="PROSITE" id="PS50404">
    <property type="entry name" value="GST_NTER"/>
    <property type="match status" value="1"/>
</dbReference>
<evidence type="ECO:0000313" key="4">
    <source>
        <dbReference type="Proteomes" id="UP000649768"/>
    </source>
</evidence>
<dbReference type="InterPro" id="IPR010987">
    <property type="entry name" value="Glutathione-S-Trfase_C-like"/>
</dbReference>
<evidence type="ECO:0000313" key="3">
    <source>
        <dbReference type="EMBL" id="MBD8511307.1"/>
    </source>
</evidence>
<dbReference type="PROSITE" id="PS50405">
    <property type="entry name" value="GST_CTER"/>
    <property type="match status" value="1"/>
</dbReference>
<dbReference type="Gene3D" id="1.20.1050.10">
    <property type="match status" value="1"/>
</dbReference>
<dbReference type="InterPro" id="IPR004046">
    <property type="entry name" value="GST_C"/>
</dbReference>
<dbReference type="SFLD" id="SFLDS00019">
    <property type="entry name" value="Glutathione_Transferase_(cytos"/>
    <property type="match status" value="1"/>
</dbReference>
<dbReference type="EMBL" id="JACYTP010000001">
    <property type="protein sequence ID" value="MBD8511307.1"/>
    <property type="molecule type" value="Genomic_DNA"/>
</dbReference>
<dbReference type="Proteomes" id="UP000649768">
    <property type="component" value="Unassembled WGS sequence"/>
</dbReference>
<dbReference type="SUPFAM" id="SSF52833">
    <property type="entry name" value="Thioredoxin-like"/>
    <property type="match status" value="1"/>
</dbReference>
<sequence>MKIYELAPSPSARRVSIFLAEMGIDVERISIDIRGGENLSDAFHAKSQNGLIPVLELDDGTTISESVAICRYFDETHPSENSLFGNTPLEKAQVEMWQRIVELKGLFVALQAFRNITGVYKDRETCVESWGEVSRQRLIAFLPVLDKRLSESAFVAGERFSIADITAFVMCHFMEKLHITVDGSLPHIQAWLQAVSQRPSVSQQ</sequence>